<dbReference type="InterPro" id="IPR021334">
    <property type="entry name" value="DUF2947"/>
</dbReference>
<dbReference type="RefSeq" id="WP_055462993.1">
    <property type="nucleotide sequence ID" value="NZ_CYHG01000005.1"/>
</dbReference>
<name>A0A0K6ILP8_9GAMM</name>
<proteinExistence type="predicted"/>
<dbReference type="OrthoDB" id="6687905at2"/>
<reference evidence="2" key="1">
    <citation type="submission" date="2015-08" db="EMBL/GenBank/DDBJ databases">
        <authorList>
            <person name="Varghese N."/>
        </authorList>
    </citation>
    <scope>NUCLEOTIDE SEQUENCE [LARGE SCALE GENOMIC DNA]</scope>
    <source>
        <strain evidence="2">JCM 18476</strain>
    </source>
</reference>
<dbReference type="EMBL" id="CYHG01000005">
    <property type="protein sequence ID" value="CUB04040.1"/>
    <property type="molecule type" value="Genomic_DNA"/>
</dbReference>
<evidence type="ECO:0000313" key="1">
    <source>
        <dbReference type="EMBL" id="CUB04040.1"/>
    </source>
</evidence>
<keyword evidence="2" id="KW-1185">Reference proteome</keyword>
<dbReference type="STRING" id="1137284.GCA_001418205_01899"/>
<dbReference type="Pfam" id="PF11163">
    <property type="entry name" value="DUF2947"/>
    <property type="match status" value="1"/>
</dbReference>
<protein>
    <recommendedName>
        <fullName evidence="3">DUF2947 domain-containing protein</fullName>
    </recommendedName>
</protein>
<sequence length="157" mass="18091">MSQYRSLADSGKEWVFRREEPFVTQEDRAAILLMTESAGANIWRDYISDAFLYPDLFSKDMWVKTGKTGEDDWESVWESDELKLPEGVLTHCANWGDDTKVYFCCHADFVIETTWGGFARSWKAFLFLDSDAVLVGRKKKQALQFCENGQVALLLRP</sequence>
<evidence type="ECO:0000313" key="2">
    <source>
        <dbReference type="Proteomes" id="UP000182769"/>
    </source>
</evidence>
<dbReference type="AlphaFoldDB" id="A0A0K6ILP8"/>
<organism evidence="1 2">
    <name type="scientific">Marinomonas fungiae</name>
    <dbReference type="NCBI Taxonomy" id="1137284"/>
    <lineage>
        <taxon>Bacteria</taxon>
        <taxon>Pseudomonadati</taxon>
        <taxon>Pseudomonadota</taxon>
        <taxon>Gammaproteobacteria</taxon>
        <taxon>Oceanospirillales</taxon>
        <taxon>Oceanospirillaceae</taxon>
        <taxon>Marinomonas</taxon>
    </lineage>
</organism>
<gene>
    <name evidence="1" type="ORF">Ga0061065_105132</name>
</gene>
<accession>A0A0K6ILP8</accession>
<dbReference type="Proteomes" id="UP000182769">
    <property type="component" value="Unassembled WGS sequence"/>
</dbReference>
<evidence type="ECO:0008006" key="3">
    <source>
        <dbReference type="Google" id="ProtNLM"/>
    </source>
</evidence>